<reference evidence="3" key="2">
    <citation type="submission" date="2015-01" db="EMBL/GenBank/DDBJ databases">
        <title>Evolutionary Origins and Diversification of the Mycorrhizal Mutualists.</title>
        <authorList>
            <consortium name="DOE Joint Genome Institute"/>
            <consortium name="Mycorrhizal Genomics Consortium"/>
            <person name="Kohler A."/>
            <person name="Kuo A."/>
            <person name="Nagy L.G."/>
            <person name="Floudas D."/>
            <person name="Copeland A."/>
            <person name="Barry K.W."/>
            <person name="Cichocki N."/>
            <person name="Veneault-Fourrey C."/>
            <person name="LaButti K."/>
            <person name="Lindquist E.A."/>
            <person name="Lipzen A."/>
            <person name="Lundell T."/>
            <person name="Morin E."/>
            <person name="Murat C."/>
            <person name="Riley R."/>
            <person name="Ohm R."/>
            <person name="Sun H."/>
            <person name="Tunlid A."/>
            <person name="Henrissat B."/>
            <person name="Grigoriev I.V."/>
            <person name="Hibbett D.S."/>
            <person name="Martin F."/>
        </authorList>
    </citation>
    <scope>NUCLEOTIDE SEQUENCE [LARGE SCALE GENOMIC DNA]</scope>
    <source>
        <strain evidence="3">Marx 270</strain>
    </source>
</reference>
<dbReference type="InterPro" id="IPR041078">
    <property type="entry name" value="Plavaka"/>
</dbReference>
<dbReference type="AlphaFoldDB" id="A0A0C3PFV7"/>
<feature type="non-terminal residue" evidence="2">
    <location>
        <position position="1"/>
    </location>
</feature>
<keyword evidence="3" id="KW-1185">Reference proteome</keyword>
<gene>
    <name evidence="2" type="ORF">M404DRAFT_943293</name>
</gene>
<proteinExistence type="predicted"/>
<feature type="domain" description="DUF6830" evidence="1">
    <location>
        <begin position="564"/>
        <end position="673"/>
    </location>
</feature>
<evidence type="ECO:0000313" key="3">
    <source>
        <dbReference type="Proteomes" id="UP000054217"/>
    </source>
</evidence>
<protein>
    <recommendedName>
        <fullName evidence="1">DUF6830 domain-containing protein</fullName>
    </recommendedName>
</protein>
<dbReference type="Pfam" id="PF18759">
    <property type="entry name" value="Plavaka"/>
    <property type="match status" value="2"/>
</dbReference>
<sequence length="799" mass="90598">YQKNRETNIHWPFQSHVEWRLGKFLAENLTQAQINTFLKLDWLDGQKPSFTSACQLLDWMDTLPLGSGWQVMQLEVDGYNTGKKIDLIYHDGLEVVESLFGNPIFAQNMTFDLLRIQRNGEEEYREWFTAQEATHIQDTLPDGTTLVPVIAASDKTPITRYMGGLEMHPLFLTIANIDTNVHMKATAHAWRCVAFVPIVKFKVHSDYQTILQSQLWHKCVNIVTEKLKHAANCGEFMADPFGDVQCCYTPLVAWTADLPEQQLIATKPWDLNAFQKLAKANHLLGVHLPFWQDWKNSDVCCFLVPEILHTVHKLFFDHVLKWCKEVVGSDELDTCYKVHHKCVGVQHFTAGVSHVSQMTGREYRDIQHTIVPMIAGAAPSMMVQPVCALIDFFYLTQRPLHTESSIRSMEASLSEFHSTKHAIITAGSHSGKENFNIPKLELLLSFVDAIRRSGGLIQYSADVLECLLITHCKTPFTRMNKQPNFTEQIVHLLDCEEHMHLLDVYLLLHEYNEPLVNAASNEADLLCSADPTSAWVSRVAPGEQYHFNSPRPICNIFTDGISSSGATAALSITITLDCTKLRIVDIGDIYMLPDFTARLEEYILQCTGGSMSHSIFQSFNEIMVWHKFHIQQYSVSQPSTIMPSQVVQAQPLSTSFPLSNCDAVLLNVDGQSQHNPGLFRMTCSHCSQELPPPFLAQPLLYVQPFHIIATPESQLDTCLWMLERVYSPSLCLTLACCVGFILPLTEVCHSADLVPAFGKEVDRTVTLATSQEVYQRFYLNYYTDKEAFDTLYEYRSVQI</sequence>
<name>A0A0C3PFV7_PISTI</name>
<dbReference type="InterPro" id="IPR049233">
    <property type="entry name" value="DUF6830"/>
</dbReference>
<dbReference type="Pfam" id="PF20722">
    <property type="entry name" value="DUF6830"/>
    <property type="match status" value="1"/>
</dbReference>
<reference evidence="2 3" key="1">
    <citation type="submission" date="2014-04" db="EMBL/GenBank/DDBJ databases">
        <authorList>
            <consortium name="DOE Joint Genome Institute"/>
            <person name="Kuo A."/>
            <person name="Kohler A."/>
            <person name="Costa M.D."/>
            <person name="Nagy L.G."/>
            <person name="Floudas D."/>
            <person name="Copeland A."/>
            <person name="Barry K.W."/>
            <person name="Cichocki N."/>
            <person name="Veneault-Fourrey C."/>
            <person name="LaButti K."/>
            <person name="Lindquist E.A."/>
            <person name="Lipzen A."/>
            <person name="Lundell T."/>
            <person name="Morin E."/>
            <person name="Murat C."/>
            <person name="Sun H."/>
            <person name="Tunlid A."/>
            <person name="Henrissat B."/>
            <person name="Grigoriev I.V."/>
            <person name="Hibbett D.S."/>
            <person name="Martin F."/>
            <person name="Nordberg H.P."/>
            <person name="Cantor M.N."/>
            <person name="Hua S.X."/>
        </authorList>
    </citation>
    <scope>NUCLEOTIDE SEQUENCE [LARGE SCALE GENOMIC DNA]</scope>
    <source>
        <strain evidence="2 3">Marx 270</strain>
    </source>
</reference>
<dbReference type="InParanoid" id="A0A0C3PFV7"/>
<dbReference type="EMBL" id="KN831962">
    <property type="protein sequence ID" value="KIO06809.1"/>
    <property type="molecule type" value="Genomic_DNA"/>
</dbReference>
<evidence type="ECO:0000259" key="1">
    <source>
        <dbReference type="Pfam" id="PF20722"/>
    </source>
</evidence>
<dbReference type="Proteomes" id="UP000054217">
    <property type="component" value="Unassembled WGS sequence"/>
</dbReference>
<accession>A0A0C3PFV7</accession>
<evidence type="ECO:0000313" key="2">
    <source>
        <dbReference type="EMBL" id="KIO06809.1"/>
    </source>
</evidence>
<dbReference type="HOGENOM" id="CLU_006344_10_2_1"/>
<organism evidence="2 3">
    <name type="scientific">Pisolithus tinctorius Marx 270</name>
    <dbReference type="NCBI Taxonomy" id="870435"/>
    <lineage>
        <taxon>Eukaryota</taxon>
        <taxon>Fungi</taxon>
        <taxon>Dikarya</taxon>
        <taxon>Basidiomycota</taxon>
        <taxon>Agaricomycotina</taxon>
        <taxon>Agaricomycetes</taxon>
        <taxon>Agaricomycetidae</taxon>
        <taxon>Boletales</taxon>
        <taxon>Sclerodermatineae</taxon>
        <taxon>Pisolithaceae</taxon>
        <taxon>Pisolithus</taxon>
    </lineage>
</organism>
<dbReference type="OrthoDB" id="3232986at2759"/>